<dbReference type="Proteomes" id="UP001206925">
    <property type="component" value="Unassembled WGS sequence"/>
</dbReference>
<accession>A0AAD5GKB4</accession>
<name>A0AAD5GKB4_AMBAR</name>
<feature type="non-terminal residue" evidence="1">
    <location>
        <position position="59"/>
    </location>
</feature>
<dbReference type="AlphaFoldDB" id="A0AAD5GKB4"/>
<sequence>INCCRLSDDADLIYGLIWDELVGSMRNAVAQSRIQKFDQRIHYPYQYKETIDGRSTLAE</sequence>
<comment type="caution">
    <text evidence="1">The sequence shown here is derived from an EMBL/GenBank/DDBJ whole genome shotgun (WGS) entry which is preliminary data.</text>
</comment>
<dbReference type="EMBL" id="JAMZMK010007051">
    <property type="protein sequence ID" value="KAI7746052.1"/>
    <property type="molecule type" value="Genomic_DNA"/>
</dbReference>
<reference evidence="1" key="1">
    <citation type="submission" date="2022-06" db="EMBL/GenBank/DDBJ databases">
        <title>Uncovering the hologenomic basis of an extraordinary plant invasion.</title>
        <authorList>
            <person name="Bieker V.C."/>
            <person name="Martin M.D."/>
            <person name="Gilbert T."/>
            <person name="Hodgins K."/>
            <person name="Battlay P."/>
            <person name="Petersen B."/>
            <person name="Wilson J."/>
        </authorList>
    </citation>
    <scope>NUCLEOTIDE SEQUENCE</scope>
    <source>
        <strain evidence="1">AA19_3_7</strain>
        <tissue evidence="1">Leaf</tissue>
    </source>
</reference>
<evidence type="ECO:0000313" key="2">
    <source>
        <dbReference type="Proteomes" id="UP001206925"/>
    </source>
</evidence>
<gene>
    <name evidence="1" type="ORF">M8C21_017262</name>
</gene>
<protein>
    <submittedName>
        <fullName evidence="1">Uncharacterized protein</fullName>
    </submittedName>
</protein>
<keyword evidence="2" id="KW-1185">Reference proteome</keyword>
<evidence type="ECO:0000313" key="1">
    <source>
        <dbReference type="EMBL" id="KAI7746052.1"/>
    </source>
</evidence>
<organism evidence="1 2">
    <name type="scientific">Ambrosia artemisiifolia</name>
    <name type="common">Common ragweed</name>
    <dbReference type="NCBI Taxonomy" id="4212"/>
    <lineage>
        <taxon>Eukaryota</taxon>
        <taxon>Viridiplantae</taxon>
        <taxon>Streptophyta</taxon>
        <taxon>Embryophyta</taxon>
        <taxon>Tracheophyta</taxon>
        <taxon>Spermatophyta</taxon>
        <taxon>Magnoliopsida</taxon>
        <taxon>eudicotyledons</taxon>
        <taxon>Gunneridae</taxon>
        <taxon>Pentapetalae</taxon>
        <taxon>asterids</taxon>
        <taxon>campanulids</taxon>
        <taxon>Asterales</taxon>
        <taxon>Asteraceae</taxon>
        <taxon>Asteroideae</taxon>
        <taxon>Heliantheae alliance</taxon>
        <taxon>Heliantheae</taxon>
        <taxon>Ambrosia</taxon>
    </lineage>
</organism>
<proteinExistence type="predicted"/>